<feature type="transmembrane region" description="Helical" evidence="2">
    <location>
        <begin position="194"/>
        <end position="217"/>
    </location>
</feature>
<feature type="region of interest" description="Disordered" evidence="1">
    <location>
        <begin position="229"/>
        <end position="294"/>
    </location>
</feature>
<feature type="compositionally biased region" description="Acidic residues" evidence="1">
    <location>
        <begin position="284"/>
        <end position="294"/>
    </location>
</feature>
<organism evidence="4 5">
    <name type="scientific">Ophiobolus disseminans</name>
    <dbReference type="NCBI Taxonomy" id="1469910"/>
    <lineage>
        <taxon>Eukaryota</taxon>
        <taxon>Fungi</taxon>
        <taxon>Dikarya</taxon>
        <taxon>Ascomycota</taxon>
        <taxon>Pezizomycotina</taxon>
        <taxon>Dothideomycetes</taxon>
        <taxon>Pleosporomycetidae</taxon>
        <taxon>Pleosporales</taxon>
        <taxon>Pleosporineae</taxon>
        <taxon>Phaeosphaeriaceae</taxon>
        <taxon>Ophiobolus</taxon>
    </lineage>
</organism>
<evidence type="ECO:0000313" key="5">
    <source>
        <dbReference type="Proteomes" id="UP000799424"/>
    </source>
</evidence>
<keyword evidence="5" id="KW-1185">Reference proteome</keyword>
<dbReference type="AlphaFoldDB" id="A0A6A7ABZ5"/>
<evidence type="ECO:0000256" key="1">
    <source>
        <dbReference type="SAM" id="MobiDB-lite"/>
    </source>
</evidence>
<reference evidence="4" key="1">
    <citation type="journal article" date="2020" name="Stud. Mycol.">
        <title>101 Dothideomycetes genomes: a test case for predicting lifestyles and emergence of pathogens.</title>
        <authorList>
            <person name="Haridas S."/>
            <person name="Albert R."/>
            <person name="Binder M."/>
            <person name="Bloem J."/>
            <person name="Labutti K."/>
            <person name="Salamov A."/>
            <person name="Andreopoulos B."/>
            <person name="Baker S."/>
            <person name="Barry K."/>
            <person name="Bills G."/>
            <person name="Bluhm B."/>
            <person name="Cannon C."/>
            <person name="Castanera R."/>
            <person name="Culley D."/>
            <person name="Daum C."/>
            <person name="Ezra D."/>
            <person name="Gonzalez J."/>
            <person name="Henrissat B."/>
            <person name="Kuo A."/>
            <person name="Liang C."/>
            <person name="Lipzen A."/>
            <person name="Lutzoni F."/>
            <person name="Magnuson J."/>
            <person name="Mondo S."/>
            <person name="Nolan M."/>
            <person name="Ohm R."/>
            <person name="Pangilinan J."/>
            <person name="Park H.-J."/>
            <person name="Ramirez L."/>
            <person name="Alfaro M."/>
            <person name="Sun H."/>
            <person name="Tritt A."/>
            <person name="Yoshinaga Y."/>
            <person name="Zwiers L.-H."/>
            <person name="Turgeon B."/>
            <person name="Goodwin S."/>
            <person name="Spatafora J."/>
            <person name="Crous P."/>
            <person name="Grigoriev I."/>
        </authorList>
    </citation>
    <scope>NUCLEOTIDE SEQUENCE</scope>
    <source>
        <strain evidence="4">CBS 113818</strain>
    </source>
</reference>
<keyword evidence="2" id="KW-0472">Membrane</keyword>
<sequence length="294" mass="32063">MWGPIRAAIVVAALLGLRSRAQDVEDDNNIWKIPEDTDAGAFLWPRTYPLSFEEGATINISWTTTLKTAQLHCAHQNVTGSRLLTEQYGKSGWFAWTIDGINANLSIPFVFSVMAPSGPGAGYFISTSFYITKKEVAAPSVKPTARSTTSSLSGLPTIATLRPTPTLPTGSDSSRDGVSGSFSLASSGIDKETVIGLTVGLSIAFLVILAGITFILLRRWKRKQIEKTSLKTPSTEETQEYMALSPGVYEGSSNTRRTPSPVELPAQREDAELPVPRNMSHEVDDQDEWVQERK</sequence>
<evidence type="ECO:0000256" key="2">
    <source>
        <dbReference type="SAM" id="Phobius"/>
    </source>
</evidence>
<proteinExistence type="predicted"/>
<name>A0A6A7ABZ5_9PLEO</name>
<evidence type="ECO:0000256" key="3">
    <source>
        <dbReference type="SAM" id="SignalP"/>
    </source>
</evidence>
<feature type="signal peptide" evidence="3">
    <location>
        <begin position="1"/>
        <end position="21"/>
    </location>
</feature>
<dbReference type="Proteomes" id="UP000799424">
    <property type="component" value="Unassembled WGS sequence"/>
</dbReference>
<protein>
    <recommendedName>
        <fullName evidence="6">Mid2 domain-containing protein</fullName>
    </recommendedName>
</protein>
<accession>A0A6A7ABZ5</accession>
<evidence type="ECO:0008006" key="6">
    <source>
        <dbReference type="Google" id="ProtNLM"/>
    </source>
</evidence>
<keyword evidence="2" id="KW-0812">Transmembrane</keyword>
<dbReference type="EMBL" id="MU006219">
    <property type="protein sequence ID" value="KAF2830756.1"/>
    <property type="molecule type" value="Genomic_DNA"/>
</dbReference>
<keyword evidence="2" id="KW-1133">Transmembrane helix</keyword>
<dbReference type="OrthoDB" id="3793330at2759"/>
<gene>
    <name evidence="4" type="ORF">CC86DRAFT_166945</name>
</gene>
<keyword evidence="3" id="KW-0732">Signal</keyword>
<evidence type="ECO:0000313" key="4">
    <source>
        <dbReference type="EMBL" id="KAF2830756.1"/>
    </source>
</evidence>
<feature type="chain" id="PRO_5025542173" description="Mid2 domain-containing protein" evidence="3">
    <location>
        <begin position="22"/>
        <end position="294"/>
    </location>
</feature>